<evidence type="ECO:0000256" key="7">
    <source>
        <dbReference type="ARBA" id="ARBA00034000"/>
    </source>
</evidence>
<evidence type="ECO:0000256" key="8">
    <source>
        <dbReference type="ARBA" id="ARBA00049902"/>
    </source>
</evidence>
<feature type="region of interest" description="Disordered" evidence="9">
    <location>
        <begin position="518"/>
        <end position="538"/>
    </location>
</feature>
<dbReference type="InterPro" id="IPR001264">
    <property type="entry name" value="Glyco_trans_51"/>
</dbReference>
<dbReference type="SUPFAM" id="SSF56601">
    <property type="entry name" value="beta-lactamase/transpeptidase-like"/>
    <property type="match status" value="1"/>
</dbReference>
<evidence type="ECO:0000256" key="4">
    <source>
        <dbReference type="ARBA" id="ARBA00022679"/>
    </source>
</evidence>
<evidence type="ECO:0000259" key="11">
    <source>
        <dbReference type="Pfam" id="PF00905"/>
    </source>
</evidence>
<feature type="region of interest" description="Disordered" evidence="9">
    <location>
        <begin position="1"/>
        <end position="114"/>
    </location>
</feature>
<feature type="compositionally biased region" description="Basic and acidic residues" evidence="9">
    <location>
        <begin position="46"/>
        <end position="63"/>
    </location>
</feature>
<keyword evidence="10" id="KW-0812">Transmembrane</keyword>
<dbReference type="InterPro" id="IPR050396">
    <property type="entry name" value="Glycosyltr_51/Transpeptidase"/>
</dbReference>
<keyword evidence="5" id="KW-0378">Hydrolase</keyword>
<feature type="compositionally biased region" description="Gly residues" evidence="9">
    <location>
        <begin position="862"/>
        <end position="900"/>
    </location>
</feature>
<evidence type="ECO:0000313" key="14">
    <source>
        <dbReference type="Proteomes" id="UP001223144"/>
    </source>
</evidence>
<keyword evidence="4 13" id="KW-0808">Transferase</keyword>
<evidence type="ECO:0000256" key="6">
    <source>
        <dbReference type="ARBA" id="ARBA00023268"/>
    </source>
</evidence>
<dbReference type="Proteomes" id="UP001223144">
    <property type="component" value="Unassembled WGS sequence"/>
</dbReference>
<dbReference type="InterPro" id="IPR001460">
    <property type="entry name" value="PCN-bd_Tpept"/>
</dbReference>
<dbReference type="EMBL" id="JARWBG010000004">
    <property type="protein sequence ID" value="MDH2388220.1"/>
    <property type="molecule type" value="Genomic_DNA"/>
</dbReference>
<keyword evidence="1" id="KW-0121">Carboxypeptidase</keyword>
<proteinExistence type="predicted"/>
<evidence type="ECO:0000259" key="12">
    <source>
        <dbReference type="Pfam" id="PF00912"/>
    </source>
</evidence>
<dbReference type="PANTHER" id="PTHR32282">
    <property type="entry name" value="BINDING PROTEIN TRANSPEPTIDASE, PUTATIVE-RELATED"/>
    <property type="match status" value="1"/>
</dbReference>
<dbReference type="InterPro" id="IPR012338">
    <property type="entry name" value="Beta-lactam/transpept-like"/>
</dbReference>
<keyword evidence="3 13" id="KW-0328">Glycosyltransferase</keyword>
<dbReference type="Pfam" id="PF00905">
    <property type="entry name" value="Transpeptidase"/>
    <property type="match status" value="1"/>
</dbReference>
<name>A0ABT6HHZ6_9ACTN</name>
<feature type="compositionally biased region" description="Gly residues" evidence="9">
    <location>
        <begin position="81"/>
        <end position="95"/>
    </location>
</feature>
<dbReference type="EC" id="2.4.-.-" evidence="13"/>
<keyword evidence="10" id="KW-1133">Transmembrane helix</keyword>
<feature type="transmembrane region" description="Helical" evidence="10">
    <location>
        <begin position="132"/>
        <end position="155"/>
    </location>
</feature>
<feature type="compositionally biased region" description="Low complexity" evidence="9">
    <location>
        <begin position="901"/>
        <end position="915"/>
    </location>
</feature>
<evidence type="ECO:0000256" key="2">
    <source>
        <dbReference type="ARBA" id="ARBA00022670"/>
    </source>
</evidence>
<feature type="compositionally biased region" description="Gly residues" evidence="9">
    <location>
        <begin position="918"/>
        <end position="931"/>
    </location>
</feature>
<comment type="catalytic activity">
    <reaction evidence="7">
        <text>Preferential cleavage: (Ac)2-L-Lys-D-Ala-|-D-Ala. Also transpeptidation of peptidyl-alanyl moieties that are N-acyl substituents of D-alanine.</text>
        <dbReference type="EC" id="3.4.16.4"/>
    </reaction>
</comment>
<sequence>MSEHRRKPPQSQGGGRAGARRAAQQSAGRRAAPPRGAASASPSVSHDAHGEERPYMGRAEARKAAQRSGGRRRMDEDAGHGGRGSGGGRRGGGGNGRDEGPGRGGQPGKRRLIDYPRHGKYGWRRWVPSWKLFTGLCLGFLGMLMGAATIAYAMVAVPNPADAATAQNNVYYWSDGTQMAATGGEVNRQIISIEEIPMEMQNAVISAENKTFRTDQGIDPMGIGRAVFNMARGQQTQGGSTITQQYVKNARLNDQSQTLSRKVEELFISIKVNNEMKKPEIMEGYLNTSYYGRGAYGIQAAARTYYNKDAKDLSASECAVLASLLKGATYYDPAGNAEIDPKADAKSNLERATKRWAWILDEMVKDGHLSAAERAKYTEFPMPAKPRKSAQLGGQIGYLVNLAKAYFINNNDQGITADALGTGGYEIHTTFDKTKVKQLEKAVKDLREKKIDPEKRPKTDTHVQFGGASVDTGTGAIVAIYGGEDATKHFTNNADQTGAQVGSTFKPFVLAAAMRDGVRDPQGPQVQGPDSRRIVDPDKSRYNGKNKLKIKNYDGSVWQNEEGKEWLQVNDGDQSYDNISLREAMIHSANSPFVQLGMDIGIGKVREAAIDAGLLESSLSKANVPSFSLGISEPSAIRMASSYATFAANGEQREPYSVTKVMHKGKTVFEHEDTSKRAFSTAVAGNVTDVLRSVVEDPEGTGRKAAIDGRQVAGKTGTTDGNRSAWFVGYTPQLSTAIDMYRLDDDETNKDRKFEEMYGTGGEQKIHGSSFPSQIWRAYMTEAVKGTPVKEFPEPESIDGEAVWGGGAVSPKPTPPADPSETPSETPSQTPSETPSGSTSPDPTESCNPWEDWRCRPDDGETGGNGGTDGGDNGGPGNPAGGGGNGGLVNGGGGNGGGGSSEPSSSTSSSPGADEGTTDGGFFGGASSGAE</sequence>
<evidence type="ECO:0000256" key="5">
    <source>
        <dbReference type="ARBA" id="ARBA00022801"/>
    </source>
</evidence>
<feature type="region of interest" description="Disordered" evidence="9">
    <location>
        <begin position="788"/>
        <end position="931"/>
    </location>
</feature>
<feature type="domain" description="Penicillin-binding protein transpeptidase" evidence="11">
    <location>
        <begin position="557"/>
        <end position="737"/>
    </location>
</feature>
<keyword evidence="2" id="KW-0645">Protease</keyword>
<dbReference type="InterPro" id="IPR036950">
    <property type="entry name" value="PBP_transglycosylase"/>
</dbReference>
<dbReference type="InterPro" id="IPR023346">
    <property type="entry name" value="Lysozyme-like_dom_sf"/>
</dbReference>
<keyword evidence="10" id="KW-0472">Membrane</keyword>
<evidence type="ECO:0000256" key="9">
    <source>
        <dbReference type="SAM" id="MobiDB-lite"/>
    </source>
</evidence>
<evidence type="ECO:0000256" key="1">
    <source>
        <dbReference type="ARBA" id="ARBA00022645"/>
    </source>
</evidence>
<dbReference type="Gene3D" id="3.40.710.10">
    <property type="entry name" value="DD-peptidase/beta-lactamase superfamily"/>
    <property type="match status" value="1"/>
</dbReference>
<evidence type="ECO:0000256" key="10">
    <source>
        <dbReference type="SAM" id="Phobius"/>
    </source>
</evidence>
<keyword evidence="14" id="KW-1185">Reference proteome</keyword>
<feature type="compositionally biased region" description="Low complexity" evidence="9">
    <location>
        <begin position="20"/>
        <end position="43"/>
    </location>
</feature>
<reference evidence="13 14" key="1">
    <citation type="submission" date="2023-04" db="EMBL/GenBank/DDBJ databases">
        <title>Streptomyces chengmaiensis sp. nov. isolated from the stem of mangrove plant in Hainan.</title>
        <authorList>
            <person name="Huang X."/>
            <person name="Zhou S."/>
            <person name="Chu X."/>
            <person name="Xie Y."/>
            <person name="Lin Y."/>
        </authorList>
    </citation>
    <scope>NUCLEOTIDE SEQUENCE [LARGE SCALE GENOMIC DNA]</scope>
    <source>
        <strain evidence="13 14">HNM0663</strain>
    </source>
</reference>
<dbReference type="SUPFAM" id="SSF53955">
    <property type="entry name" value="Lysozyme-like"/>
    <property type="match status" value="1"/>
</dbReference>
<organism evidence="13 14">
    <name type="scientific">Streptomyces chengmaiensis</name>
    <dbReference type="NCBI Taxonomy" id="3040919"/>
    <lineage>
        <taxon>Bacteria</taxon>
        <taxon>Bacillati</taxon>
        <taxon>Actinomycetota</taxon>
        <taxon>Actinomycetes</taxon>
        <taxon>Kitasatosporales</taxon>
        <taxon>Streptomycetaceae</taxon>
        <taxon>Streptomyces</taxon>
    </lineage>
</organism>
<dbReference type="Pfam" id="PF00912">
    <property type="entry name" value="Transgly"/>
    <property type="match status" value="1"/>
</dbReference>
<evidence type="ECO:0000256" key="3">
    <source>
        <dbReference type="ARBA" id="ARBA00022676"/>
    </source>
</evidence>
<feature type="domain" description="Glycosyl transferase family 51" evidence="12">
    <location>
        <begin position="176"/>
        <end position="363"/>
    </location>
</feature>
<dbReference type="RefSeq" id="WP_279926529.1">
    <property type="nucleotide sequence ID" value="NZ_JARWBG010000004.1"/>
</dbReference>
<protein>
    <submittedName>
        <fullName evidence="13">Transglycosylase domain-containing protein</fullName>
        <ecNumber evidence="13">2.4.-.-</ecNumber>
    </submittedName>
</protein>
<dbReference type="GO" id="GO:0016757">
    <property type="term" value="F:glycosyltransferase activity"/>
    <property type="evidence" value="ECO:0007669"/>
    <property type="project" value="UniProtKB-KW"/>
</dbReference>
<dbReference type="Gene3D" id="1.10.3810.10">
    <property type="entry name" value="Biosynthetic peptidoglycan transglycosylase-like"/>
    <property type="match status" value="1"/>
</dbReference>
<comment type="caution">
    <text evidence="13">The sequence shown here is derived from an EMBL/GenBank/DDBJ whole genome shotgun (WGS) entry which is preliminary data.</text>
</comment>
<keyword evidence="6" id="KW-0511">Multifunctional enzyme</keyword>
<gene>
    <name evidence="13" type="ORF">QCN29_05335</name>
</gene>
<feature type="compositionally biased region" description="Low complexity" evidence="9">
    <location>
        <begin position="819"/>
        <end position="846"/>
    </location>
</feature>
<dbReference type="PANTHER" id="PTHR32282:SF34">
    <property type="entry name" value="PENICILLIN-BINDING PROTEIN 1A"/>
    <property type="match status" value="1"/>
</dbReference>
<evidence type="ECO:0000313" key="13">
    <source>
        <dbReference type="EMBL" id="MDH2388220.1"/>
    </source>
</evidence>
<comment type="catalytic activity">
    <reaction evidence="8">
        <text>[GlcNAc-(1-&gt;4)-Mur2Ac(oyl-L-Ala-gamma-D-Glu-L-Lys-D-Ala-D-Ala)](n)-di-trans,octa-cis-undecaprenyl diphosphate + beta-D-GlcNAc-(1-&gt;4)-Mur2Ac(oyl-L-Ala-gamma-D-Glu-L-Lys-D-Ala-D-Ala)-di-trans,octa-cis-undecaprenyl diphosphate = [GlcNAc-(1-&gt;4)-Mur2Ac(oyl-L-Ala-gamma-D-Glu-L-Lys-D-Ala-D-Ala)](n+1)-di-trans,octa-cis-undecaprenyl diphosphate + di-trans,octa-cis-undecaprenyl diphosphate + H(+)</text>
        <dbReference type="Rhea" id="RHEA:23708"/>
        <dbReference type="Rhea" id="RHEA-COMP:9602"/>
        <dbReference type="Rhea" id="RHEA-COMP:9603"/>
        <dbReference type="ChEBI" id="CHEBI:15378"/>
        <dbReference type="ChEBI" id="CHEBI:58405"/>
        <dbReference type="ChEBI" id="CHEBI:60033"/>
        <dbReference type="ChEBI" id="CHEBI:78435"/>
        <dbReference type="EC" id="2.4.99.28"/>
    </reaction>
</comment>
<accession>A0ABT6HHZ6</accession>